<organism evidence="2 3">
    <name type="scientific">Lithospermum erythrorhizon</name>
    <name type="common">Purple gromwell</name>
    <name type="synonym">Lithospermum officinale var. erythrorhizon</name>
    <dbReference type="NCBI Taxonomy" id="34254"/>
    <lineage>
        <taxon>Eukaryota</taxon>
        <taxon>Viridiplantae</taxon>
        <taxon>Streptophyta</taxon>
        <taxon>Embryophyta</taxon>
        <taxon>Tracheophyta</taxon>
        <taxon>Spermatophyta</taxon>
        <taxon>Magnoliopsida</taxon>
        <taxon>eudicotyledons</taxon>
        <taxon>Gunneridae</taxon>
        <taxon>Pentapetalae</taxon>
        <taxon>asterids</taxon>
        <taxon>lamiids</taxon>
        <taxon>Boraginales</taxon>
        <taxon>Boraginaceae</taxon>
        <taxon>Boraginoideae</taxon>
        <taxon>Lithospermeae</taxon>
        <taxon>Lithospermum</taxon>
    </lineage>
</organism>
<dbReference type="Proteomes" id="UP001454036">
    <property type="component" value="Unassembled WGS sequence"/>
</dbReference>
<dbReference type="AlphaFoldDB" id="A0AAV3RE10"/>
<evidence type="ECO:0000256" key="1">
    <source>
        <dbReference type="SAM" id="MobiDB-lite"/>
    </source>
</evidence>
<evidence type="ECO:0000313" key="3">
    <source>
        <dbReference type="Proteomes" id="UP001454036"/>
    </source>
</evidence>
<keyword evidence="3" id="KW-1185">Reference proteome</keyword>
<protein>
    <submittedName>
        <fullName evidence="2">Uncharacterized protein</fullName>
    </submittedName>
</protein>
<name>A0AAV3RE10_LITER</name>
<proteinExistence type="predicted"/>
<sequence length="120" mass="13513">MCTDFTNINKMICSSRVERWRIMKLTSARASTTCEGINSDSIRTSAFWCDFRKIFGVYDQPESNRAKSRQDSSGAGHAKPEDPKGGSSLEGKNNISDQVHIPHWGSKFSLIQSHQKGERF</sequence>
<gene>
    <name evidence="2" type="ORF">LIER_27511</name>
</gene>
<evidence type="ECO:0000313" key="2">
    <source>
        <dbReference type="EMBL" id="GAA0174039.1"/>
    </source>
</evidence>
<reference evidence="2 3" key="1">
    <citation type="submission" date="2024-01" db="EMBL/GenBank/DDBJ databases">
        <title>The complete chloroplast genome sequence of Lithospermum erythrorhizon: insights into the phylogenetic relationship among Boraginaceae species and the maternal lineages of purple gromwells.</title>
        <authorList>
            <person name="Okada T."/>
            <person name="Watanabe K."/>
        </authorList>
    </citation>
    <scope>NUCLEOTIDE SEQUENCE [LARGE SCALE GENOMIC DNA]</scope>
</reference>
<dbReference type="EMBL" id="BAABME010008880">
    <property type="protein sequence ID" value="GAA0174039.1"/>
    <property type="molecule type" value="Genomic_DNA"/>
</dbReference>
<accession>A0AAV3RE10</accession>
<comment type="caution">
    <text evidence="2">The sequence shown here is derived from an EMBL/GenBank/DDBJ whole genome shotgun (WGS) entry which is preliminary data.</text>
</comment>
<feature type="region of interest" description="Disordered" evidence="1">
    <location>
        <begin position="61"/>
        <end position="100"/>
    </location>
</feature>